<dbReference type="AlphaFoldDB" id="A0A1A8ES26"/>
<reference evidence="1" key="1">
    <citation type="submission" date="2016-05" db="EMBL/GenBank/DDBJ databases">
        <authorList>
            <person name="Lavstsen T."/>
            <person name="Jespersen J.S."/>
        </authorList>
    </citation>
    <scope>NUCLEOTIDE SEQUENCE</scope>
    <source>
        <tissue evidence="1">Brain</tissue>
    </source>
</reference>
<sequence length="57" mass="6615">LPVQIRDLPSTEILMISAQNKNSAFRGIFAQFVQKEVKRIREFELLRYSGFSTLVPM</sequence>
<accession>A0A1A8ES26</accession>
<dbReference type="EMBL" id="HAEB01003140">
    <property type="protein sequence ID" value="SBQ49667.1"/>
    <property type="molecule type" value="Transcribed_RNA"/>
</dbReference>
<reference evidence="1" key="2">
    <citation type="submission" date="2016-06" db="EMBL/GenBank/DDBJ databases">
        <title>The genome of a short-lived fish provides insights into sex chromosome evolution and the genetic control of aging.</title>
        <authorList>
            <person name="Reichwald K."/>
            <person name="Felder M."/>
            <person name="Petzold A."/>
            <person name="Koch P."/>
            <person name="Groth M."/>
            <person name="Platzer M."/>
        </authorList>
    </citation>
    <scope>NUCLEOTIDE SEQUENCE</scope>
    <source>
        <tissue evidence="1">Brain</tissue>
    </source>
</reference>
<proteinExistence type="predicted"/>
<keyword evidence="1" id="KW-0401">Integrin</keyword>
<name>A0A1A8ES26_9TELE</name>
<organism evidence="1">
    <name type="scientific">Nothobranchius korthausae</name>
    <dbReference type="NCBI Taxonomy" id="1143690"/>
    <lineage>
        <taxon>Eukaryota</taxon>
        <taxon>Metazoa</taxon>
        <taxon>Chordata</taxon>
        <taxon>Craniata</taxon>
        <taxon>Vertebrata</taxon>
        <taxon>Euteleostomi</taxon>
        <taxon>Actinopterygii</taxon>
        <taxon>Neopterygii</taxon>
        <taxon>Teleostei</taxon>
        <taxon>Neoteleostei</taxon>
        <taxon>Acanthomorphata</taxon>
        <taxon>Ovalentaria</taxon>
        <taxon>Atherinomorphae</taxon>
        <taxon>Cyprinodontiformes</taxon>
        <taxon>Nothobranchiidae</taxon>
        <taxon>Nothobranchius</taxon>
    </lineage>
</organism>
<protein>
    <submittedName>
        <fullName evidence="1">A disintegrin and metalloproteinase domain 17a</fullName>
    </submittedName>
</protein>
<dbReference type="GO" id="GO:0007229">
    <property type="term" value="P:integrin-mediated signaling pathway"/>
    <property type="evidence" value="ECO:0007669"/>
    <property type="project" value="UniProtKB-KW"/>
</dbReference>
<feature type="non-terminal residue" evidence="1">
    <location>
        <position position="1"/>
    </location>
</feature>
<evidence type="ECO:0000313" key="1">
    <source>
        <dbReference type="EMBL" id="SBQ49667.1"/>
    </source>
</evidence>
<gene>
    <name evidence="1" type="primary">ADAM17A</name>
</gene>